<name>A0A7X4HB43_9BURK</name>
<reference evidence="1 2" key="1">
    <citation type="submission" date="2019-12" db="EMBL/GenBank/DDBJ databases">
        <title>Novel species isolated from a subtropical stream in China.</title>
        <authorList>
            <person name="Lu H."/>
        </authorList>
    </citation>
    <scope>NUCLEOTIDE SEQUENCE [LARGE SCALE GENOMIC DNA]</scope>
    <source>
        <strain evidence="1 2">FT127W</strain>
    </source>
</reference>
<proteinExistence type="predicted"/>
<comment type="caution">
    <text evidence="1">The sequence shown here is derived from an EMBL/GenBank/DDBJ whole genome shotgun (WGS) entry which is preliminary data.</text>
</comment>
<gene>
    <name evidence="1" type="ORF">GTP77_11640</name>
</gene>
<dbReference type="RefSeq" id="WP_161072324.1">
    <property type="nucleotide sequence ID" value="NZ_WWCU01000010.1"/>
</dbReference>
<evidence type="ECO:0000313" key="2">
    <source>
        <dbReference type="Proteomes" id="UP000450676"/>
    </source>
</evidence>
<evidence type="ECO:0000313" key="1">
    <source>
        <dbReference type="EMBL" id="MYN07986.1"/>
    </source>
</evidence>
<organism evidence="1 2">
    <name type="scientific">Pseudoduganella aquatica</name>
    <dbReference type="NCBI Taxonomy" id="2660641"/>
    <lineage>
        <taxon>Bacteria</taxon>
        <taxon>Pseudomonadati</taxon>
        <taxon>Pseudomonadota</taxon>
        <taxon>Betaproteobacteria</taxon>
        <taxon>Burkholderiales</taxon>
        <taxon>Oxalobacteraceae</taxon>
        <taxon>Telluria group</taxon>
        <taxon>Pseudoduganella</taxon>
    </lineage>
</organism>
<keyword evidence="2" id="KW-1185">Reference proteome</keyword>
<dbReference type="Proteomes" id="UP000450676">
    <property type="component" value="Unassembled WGS sequence"/>
</dbReference>
<protein>
    <submittedName>
        <fullName evidence="1">Uncharacterized protein</fullName>
    </submittedName>
</protein>
<sequence>MSEITGAIDLSKIPEEEFDPDLDLRAAVVRDGAVLGSTVVKAGNRREPLRFAVQFDAPLLPGATLPCPVRLVIGPNVGDLELLGIDTLNHVVDLAGQRSDTDDGGDATPGEPAGASASYEVKVDVGVLAVDIAIYHCWLFCCRTYTLRGRVVCRRWHYNPATGHWSFCDEPVPGATVEAYDVDRFFFWYHRDLIKSAVTDINGNFVITFRWCCLRWRPWLLQSWAVDHELINQIQNLLTRYRIPLPPVPPPPSPDPLYLQQLAAHATRSGAMPSARTQVGQGVPDNAMSAEALLAVLPPSPELAALHIWPWWDRNDCAPDVVFRVTQPCGGTVRVIRNESNAQTRWDIPANLHVTLLANDLACCLPVCYDPDCPECLQVTFVGCVDTSQIGAADLPPVPPLPDLRGYAYTAMPSPDDRPFYGSLRIRGGVGSDVDYVKVQISRDGGVWTDLPPPAFEGFQRNYWDGSGQAVEPAPAFTPIVKNGQTVMITRQHYEALHPAIPRFGGQVIWYDPDTLFYFDTTANPAITPDALYQLRFIGYSADAADNLILGSARVLPGCGQQEAQKVFIRVDNQAMVHPAPTALHPCGPGTVHDCTNEPDCYIRRICVNEGTAGEYCISACDMVRLSASDTLTVHFSATVPATVQDGHLGGYTLFAEYGVAQTFQIGTGVHGAFSADPTFEVGPTYLEALSQGAPRPHWYGGHYKVTLRGSDFDRCCAYILRLKAWKRTANCGAPSLTHFNEFEVAFTILRPELCPDVCPEPDENKG</sequence>
<accession>A0A7X4HB43</accession>
<dbReference type="AlphaFoldDB" id="A0A7X4HB43"/>
<dbReference type="EMBL" id="WWCU01000010">
    <property type="protein sequence ID" value="MYN07986.1"/>
    <property type="molecule type" value="Genomic_DNA"/>
</dbReference>